<dbReference type="GO" id="GO:0003676">
    <property type="term" value="F:nucleic acid binding"/>
    <property type="evidence" value="ECO:0007669"/>
    <property type="project" value="InterPro"/>
</dbReference>
<reference evidence="2" key="1">
    <citation type="submission" date="2021-01" db="EMBL/GenBank/DDBJ databases">
        <authorList>
            <person name="Corre E."/>
            <person name="Pelletier E."/>
            <person name="Niang G."/>
            <person name="Scheremetjew M."/>
            <person name="Finn R."/>
            <person name="Kale V."/>
            <person name="Holt S."/>
            <person name="Cochrane G."/>
            <person name="Meng A."/>
            <person name="Brown T."/>
            <person name="Cohen L."/>
        </authorList>
    </citation>
    <scope>NUCLEOTIDE SEQUENCE</scope>
    <source>
        <strain evidence="2">CCMP3107</strain>
    </source>
</reference>
<gene>
    <name evidence="2" type="ORF">HAKA00212_LOCUS21002</name>
</gene>
<organism evidence="2">
    <name type="scientific">Heterosigma akashiwo</name>
    <name type="common">Chromophytic alga</name>
    <name type="synonym">Heterosigma carterae</name>
    <dbReference type="NCBI Taxonomy" id="2829"/>
    <lineage>
        <taxon>Eukaryota</taxon>
        <taxon>Sar</taxon>
        <taxon>Stramenopiles</taxon>
        <taxon>Ochrophyta</taxon>
        <taxon>Raphidophyceae</taxon>
        <taxon>Chattonellales</taxon>
        <taxon>Chattonellaceae</taxon>
        <taxon>Heterosigma</taxon>
    </lineage>
</organism>
<dbReference type="AlphaFoldDB" id="A0A7S4DCR2"/>
<name>A0A7S4DCR2_HETAK</name>
<accession>A0A7S4DCR2</accession>
<feature type="domain" description="DDE-1" evidence="1">
    <location>
        <begin position="5"/>
        <end position="136"/>
    </location>
</feature>
<proteinExistence type="predicted"/>
<dbReference type="InterPro" id="IPR004875">
    <property type="entry name" value="DDE_SF_endonuclease_dom"/>
</dbReference>
<evidence type="ECO:0000313" key="2">
    <source>
        <dbReference type="EMBL" id="CAE0642146.1"/>
    </source>
</evidence>
<dbReference type="Pfam" id="PF03184">
    <property type="entry name" value="DDE_1"/>
    <property type="match status" value="1"/>
</dbReference>
<dbReference type="EMBL" id="HBIU01046859">
    <property type="protein sequence ID" value="CAE0642146.1"/>
    <property type="molecule type" value="Transcribed_RNA"/>
</dbReference>
<protein>
    <recommendedName>
        <fullName evidence="1">DDE-1 domain-containing protein</fullName>
    </recommendedName>
</protein>
<evidence type="ECO:0000259" key="1">
    <source>
        <dbReference type="Pfam" id="PF03184"/>
    </source>
</evidence>
<sequence length="191" mass="21820">MHSPKTAWSTTKKVLTKWVQRALPRISRQSTRRTRYAALVWDAAQTHRSKAMKQYLATRRIHQVMIPGRCTSTLQGMNLVIMRPFKAALTRQTEAFLNRPGGARTPAGNPVKPALEEVCRWVREAWKGVSVEMVQTALERSYGLRTPNFARTAIYRHHLLGPVVRDLLEAEERVEELVAADFEDESKVEQA</sequence>